<dbReference type="InterPro" id="IPR050640">
    <property type="entry name" value="Bact_2-comp_sensor_kinase"/>
</dbReference>
<keyword evidence="5" id="KW-0808">Transferase</keyword>
<dbReference type="EC" id="2.7.13.3" evidence="2"/>
<evidence type="ECO:0000313" key="5">
    <source>
        <dbReference type="EMBL" id="ABJ82454.1"/>
    </source>
</evidence>
<feature type="domain" description="Histidine kinase" evidence="4">
    <location>
        <begin position="264"/>
        <end position="360"/>
    </location>
</feature>
<dbReference type="InterPro" id="IPR010559">
    <property type="entry name" value="Sig_transdc_His_kin_internal"/>
</dbReference>
<keyword evidence="3" id="KW-0812">Transmembrane</keyword>
<evidence type="ECO:0000256" key="1">
    <source>
        <dbReference type="ARBA" id="ARBA00000085"/>
    </source>
</evidence>
<accession>Q028U8</accession>
<keyword evidence="5" id="KW-0418">Kinase</keyword>
<feature type="transmembrane region" description="Helical" evidence="3">
    <location>
        <begin position="122"/>
        <end position="141"/>
    </location>
</feature>
<feature type="transmembrane region" description="Helical" evidence="3">
    <location>
        <begin position="12"/>
        <end position="32"/>
    </location>
</feature>
<dbReference type="PANTHER" id="PTHR34220">
    <property type="entry name" value="SENSOR HISTIDINE KINASE YPDA"/>
    <property type="match status" value="1"/>
</dbReference>
<dbReference type="SUPFAM" id="SSF55874">
    <property type="entry name" value="ATPase domain of HSP90 chaperone/DNA topoisomerase II/histidine kinase"/>
    <property type="match status" value="1"/>
</dbReference>
<evidence type="ECO:0000256" key="3">
    <source>
        <dbReference type="SAM" id="Phobius"/>
    </source>
</evidence>
<dbReference type="STRING" id="234267.Acid_1462"/>
<keyword evidence="3" id="KW-1133">Transmembrane helix</keyword>
<dbReference type="InParanoid" id="Q028U8"/>
<dbReference type="KEGG" id="sus:Acid_1462"/>
<dbReference type="PANTHER" id="PTHR34220:SF7">
    <property type="entry name" value="SENSOR HISTIDINE KINASE YPDA"/>
    <property type="match status" value="1"/>
</dbReference>
<dbReference type="PRINTS" id="PR00344">
    <property type="entry name" value="BCTRLSENSOR"/>
</dbReference>
<evidence type="ECO:0000256" key="2">
    <source>
        <dbReference type="ARBA" id="ARBA00012438"/>
    </source>
</evidence>
<dbReference type="AlphaFoldDB" id="Q028U8"/>
<dbReference type="EMBL" id="CP000473">
    <property type="protein sequence ID" value="ABJ82454.1"/>
    <property type="molecule type" value="Genomic_DNA"/>
</dbReference>
<dbReference type="Pfam" id="PF06580">
    <property type="entry name" value="His_kinase"/>
    <property type="match status" value="1"/>
</dbReference>
<feature type="transmembrane region" description="Helical" evidence="3">
    <location>
        <begin position="81"/>
        <end position="102"/>
    </location>
</feature>
<dbReference type="HOGENOM" id="CLU_020473_1_1_0"/>
<dbReference type="InterPro" id="IPR005467">
    <property type="entry name" value="His_kinase_dom"/>
</dbReference>
<gene>
    <name evidence="5" type="ordered locus">Acid_1462</name>
</gene>
<protein>
    <recommendedName>
        <fullName evidence="2">histidine kinase</fullName>
        <ecNumber evidence="2">2.7.13.3</ecNumber>
    </recommendedName>
</protein>
<organism evidence="5">
    <name type="scientific">Solibacter usitatus (strain Ellin6076)</name>
    <dbReference type="NCBI Taxonomy" id="234267"/>
    <lineage>
        <taxon>Bacteria</taxon>
        <taxon>Pseudomonadati</taxon>
        <taxon>Acidobacteriota</taxon>
        <taxon>Terriglobia</taxon>
        <taxon>Bryobacterales</taxon>
        <taxon>Solibacteraceae</taxon>
        <taxon>Candidatus Solibacter</taxon>
    </lineage>
</organism>
<proteinExistence type="predicted"/>
<dbReference type="PROSITE" id="PS50109">
    <property type="entry name" value="HIS_KIN"/>
    <property type="match status" value="1"/>
</dbReference>
<dbReference type="Pfam" id="PF02518">
    <property type="entry name" value="HATPase_c"/>
    <property type="match status" value="1"/>
</dbReference>
<dbReference type="Gene3D" id="3.30.565.10">
    <property type="entry name" value="Histidine kinase-like ATPase, C-terminal domain"/>
    <property type="match status" value="1"/>
</dbReference>
<dbReference type="eggNOG" id="COG2972">
    <property type="taxonomic scope" value="Bacteria"/>
</dbReference>
<dbReference type="InterPro" id="IPR036890">
    <property type="entry name" value="HATPase_C_sf"/>
</dbReference>
<evidence type="ECO:0000259" key="4">
    <source>
        <dbReference type="PROSITE" id="PS50109"/>
    </source>
</evidence>
<dbReference type="GO" id="GO:0016020">
    <property type="term" value="C:membrane"/>
    <property type="evidence" value="ECO:0007669"/>
    <property type="project" value="InterPro"/>
</dbReference>
<comment type="catalytic activity">
    <reaction evidence="1">
        <text>ATP + protein L-histidine = ADP + protein N-phospho-L-histidine.</text>
        <dbReference type="EC" id="2.7.13.3"/>
    </reaction>
</comment>
<feature type="transmembrane region" description="Helical" evidence="3">
    <location>
        <begin position="38"/>
        <end position="60"/>
    </location>
</feature>
<dbReference type="GO" id="GO:0000155">
    <property type="term" value="F:phosphorelay sensor kinase activity"/>
    <property type="evidence" value="ECO:0007669"/>
    <property type="project" value="InterPro"/>
</dbReference>
<dbReference type="InterPro" id="IPR003594">
    <property type="entry name" value="HATPase_dom"/>
</dbReference>
<keyword evidence="3" id="KW-0472">Membrane</keyword>
<dbReference type="InterPro" id="IPR004358">
    <property type="entry name" value="Sig_transdc_His_kin-like_C"/>
</dbReference>
<name>Q028U8_SOLUE</name>
<reference evidence="5" key="1">
    <citation type="submission" date="2006-10" db="EMBL/GenBank/DDBJ databases">
        <title>Complete sequence of Solibacter usitatus Ellin6076.</title>
        <authorList>
            <consortium name="US DOE Joint Genome Institute"/>
            <person name="Copeland A."/>
            <person name="Lucas S."/>
            <person name="Lapidus A."/>
            <person name="Barry K."/>
            <person name="Detter J.C."/>
            <person name="Glavina del Rio T."/>
            <person name="Hammon N."/>
            <person name="Israni S."/>
            <person name="Dalin E."/>
            <person name="Tice H."/>
            <person name="Pitluck S."/>
            <person name="Thompson L.S."/>
            <person name="Brettin T."/>
            <person name="Bruce D."/>
            <person name="Han C."/>
            <person name="Tapia R."/>
            <person name="Gilna P."/>
            <person name="Schmutz J."/>
            <person name="Larimer F."/>
            <person name="Land M."/>
            <person name="Hauser L."/>
            <person name="Kyrpides N."/>
            <person name="Mikhailova N."/>
            <person name="Janssen P.H."/>
            <person name="Kuske C.R."/>
            <person name="Richardson P."/>
        </authorList>
    </citation>
    <scope>NUCLEOTIDE SEQUENCE</scope>
    <source>
        <strain evidence="5">Ellin6076</strain>
    </source>
</reference>
<sequence>MDLDNPGGKIRPVLFGFLGWSAIGLVFSIPGIRTSDRWVTPLLLSFVQWWSWGLIALLIAQFDGRLPFTDAQVGRRLLAHIPGSLVLTSVYLYVQAGLRALFGVGPMQAVVDPGVLLQSVDSGMFLWVWMIYWMILGGWLAKQYQERLRRSELQRERTERLSTQAQLRSLRLQIDPHFLFNALNAISSEVEADPVSARNMIEHLGNLLRLTLDTNDRQLVPLFEELSFLDHYLAIQRIRFGDRLRFEQVIDEDVRHVLVPSMTIQPLVENSIRHGLSQRAKGGLVRVAARRCDEQHIRITVEDDGVGLPADWSPGKSLGLGLSITAQRLAALYPRQDSVFDVRRRAGGGTEVEMRLPIHPGEGTAWKAEPRHA</sequence>